<proteinExistence type="predicted"/>
<dbReference type="RefSeq" id="WP_264137204.1">
    <property type="nucleotide sequence ID" value="NZ_JAOYOD010000001.1"/>
</dbReference>
<name>A0ABT3CT43_9BACT</name>
<dbReference type="CDD" id="cd04301">
    <property type="entry name" value="NAT_SF"/>
    <property type="match status" value="1"/>
</dbReference>
<keyword evidence="5" id="KW-1185">Reference proteome</keyword>
<comment type="caution">
    <text evidence="4">The sequence shown here is derived from an EMBL/GenBank/DDBJ whole genome shotgun (WGS) entry which is preliminary data.</text>
</comment>
<evidence type="ECO:0000259" key="3">
    <source>
        <dbReference type="PROSITE" id="PS51186"/>
    </source>
</evidence>
<feature type="domain" description="N-acetyltransferase" evidence="3">
    <location>
        <begin position="3"/>
        <end position="165"/>
    </location>
</feature>
<dbReference type="Pfam" id="PF00583">
    <property type="entry name" value="Acetyltransf_1"/>
    <property type="match status" value="1"/>
</dbReference>
<protein>
    <submittedName>
        <fullName evidence="4">GNAT family N-acetyltransferase</fullName>
    </submittedName>
</protein>
<dbReference type="InterPro" id="IPR050680">
    <property type="entry name" value="YpeA/RimI_acetyltransf"/>
</dbReference>
<dbReference type="InterPro" id="IPR000182">
    <property type="entry name" value="GNAT_dom"/>
</dbReference>
<dbReference type="EMBL" id="JAOYOD010000001">
    <property type="protein sequence ID" value="MCV9386413.1"/>
    <property type="molecule type" value="Genomic_DNA"/>
</dbReference>
<evidence type="ECO:0000256" key="2">
    <source>
        <dbReference type="ARBA" id="ARBA00023315"/>
    </source>
</evidence>
<dbReference type="Gene3D" id="3.40.630.30">
    <property type="match status" value="1"/>
</dbReference>
<dbReference type="Proteomes" id="UP001300692">
    <property type="component" value="Unassembled WGS sequence"/>
</dbReference>
<dbReference type="PANTHER" id="PTHR43420">
    <property type="entry name" value="ACETYLTRANSFERASE"/>
    <property type="match status" value="1"/>
</dbReference>
<reference evidence="4 5" key="1">
    <citation type="submission" date="2022-10" db="EMBL/GenBank/DDBJ databases">
        <title>Comparative genomics and taxonomic characterization of three novel marine species of genus Reichenbachiella exhibiting antioxidant and polysaccharide degradation activities.</title>
        <authorList>
            <person name="Muhammad N."/>
            <person name="Lee Y.-J."/>
            <person name="Ko J."/>
            <person name="Kim S.-G."/>
        </authorList>
    </citation>
    <scope>NUCLEOTIDE SEQUENCE [LARGE SCALE GENOMIC DNA]</scope>
    <source>
        <strain evidence="4 5">ABR2-5</strain>
    </source>
</reference>
<gene>
    <name evidence="4" type="ORF">N7U62_07045</name>
</gene>
<evidence type="ECO:0000313" key="5">
    <source>
        <dbReference type="Proteomes" id="UP001300692"/>
    </source>
</evidence>
<dbReference type="SUPFAM" id="SSF55729">
    <property type="entry name" value="Acyl-CoA N-acyltransferases (Nat)"/>
    <property type="match status" value="1"/>
</dbReference>
<dbReference type="PANTHER" id="PTHR43420:SF47">
    <property type="entry name" value="N-ACETYLTRANSFERASE DOMAIN-CONTAINING PROTEIN"/>
    <property type="match status" value="1"/>
</dbReference>
<evidence type="ECO:0000256" key="1">
    <source>
        <dbReference type="ARBA" id="ARBA00022679"/>
    </source>
</evidence>
<accession>A0ABT3CT43</accession>
<dbReference type="PROSITE" id="PS51186">
    <property type="entry name" value="GNAT"/>
    <property type="match status" value="1"/>
</dbReference>
<sequence length="165" mass="19233">MKLDFKAVKAEADQIVLRDLAYEIWNEFFPPIIGQSQVDYMLEKFSSLEAIKNQSQEGYQYYFIVLDGQNAGYLTFKISDEELFLSKLYLHANYRGKGIAKKAMRFLLDCATEQDVDNIRLTVNRDNVNSIAAYEKMGFEKVDEQITDIGQGYVMDDYIMRLFIR</sequence>
<keyword evidence="2" id="KW-0012">Acyltransferase</keyword>
<keyword evidence="1" id="KW-0808">Transferase</keyword>
<dbReference type="InterPro" id="IPR016181">
    <property type="entry name" value="Acyl_CoA_acyltransferase"/>
</dbReference>
<organism evidence="4 5">
    <name type="scientific">Reichenbachiella ulvae</name>
    <dbReference type="NCBI Taxonomy" id="2980104"/>
    <lineage>
        <taxon>Bacteria</taxon>
        <taxon>Pseudomonadati</taxon>
        <taxon>Bacteroidota</taxon>
        <taxon>Cytophagia</taxon>
        <taxon>Cytophagales</taxon>
        <taxon>Reichenbachiellaceae</taxon>
        <taxon>Reichenbachiella</taxon>
    </lineage>
</organism>
<evidence type="ECO:0000313" key="4">
    <source>
        <dbReference type="EMBL" id="MCV9386413.1"/>
    </source>
</evidence>